<accession>A0ABR4H643</accession>
<dbReference type="Proteomes" id="UP001610334">
    <property type="component" value="Unassembled WGS sequence"/>
</dbReference>
<gene>
    <name evidence="5" type="ORF">BJX63DRAFT_433763</name>
</gene>
<feature type="repeat" description="ANK" evidence="3">
    <location>
        <begin position="161"/>
        <end position="193"/>
    </location>
</feature>
<organism evidence="5 6">
    <name type="scientific">Aspergillus granulosus</name>
    <dbReference type="NCBI Taxonomy" id="176169"/>
    <lineage>
        <taxon>Eukaryota</taxon>
        <taxon>Fungi</taxon>
        <taxon>Dikarya</taxon>
        <taxon>Ascomycota</taxon>
        <taxon>Pezizomycotina</taxon>
        <taxon>Eurotiomycetes</taxon>
        <taxon>Eurotiomycetidae</taxon>
        <taxon>Eurotiales</taxon>
        <taxon>Aspergillaceae</taxon>
        <taxon>Aspergillus</taxon>
        <taxon>Aspergillus subgen. Nidulantes</taxon>
    </lineage>
</organism>
<feature type="repeat" description="ANK" evidence="3">
    <location>
        <begin position="301"/>
        <end position="333"/>
    </location>
</feature>
<dbReference type="PANTHER" id="PTHR24173">
    <property type="entry name" value="ANKYRIN REPEAT CONTAINING"/>
    <property type="match status" value="1"/>
</dbReference>
<evidence type="ECO:0000256" key="3">
    <source>
        <dbReference type="PROSITE-ProRule" id="PRU00023"/>
    </source>
</evidence>
<proteinExistence type="predicted"/>
<dbReference type="PROSITE" id="PS50088">
    <property type="entry name" value="ANK_REPEAT"/>
    <property type="match status" value="5"/>
</dbReference>
<dbReference type="PROSITE" id="PS50297">
    <property type="entry name" value="ANK_REP_REGION"/>
    <property type="match status" value="4"/>
</dbReference>
<evidence type="ECO:0000256" key="4">
    <source>
        <dbReference type="SAM" id="MobiDB-lite"/>
    </source>
</evidence>
<evidence type="ECO:0000256" key="1">
    <source>
        <dbReference type="ARBA" id="ARBA00022737"/>
    </source>
</evidence>
<dbReference type="SMART" id="SM00248">
    <property type="entry name" value="ANK"/>
    <property type="match status" value="6"/>
</dbReference>
<dbReference type="Gene3D" id="1.25.40.20">
    <property type="entry name" value="Ankyrin repeat-containing domain"/>
    <property type="match status" value="3"/>
</dbReference>
<name>A0ABR4H643_9EURO</name>
<dbReference type="PANTHER" id="PTHR24173:SF74">
    <property type="entry name" value="ANKYRIN REPEAT DOMAIN-CONTAINING PROTEIN 16"/>
    <property type="match status" value="1"/>
</dbReference>
<feature type="repeat" description="ANK" evidence="3">
    <location>
        <begin position="58"/>
        <end position="90"/>
    </location>
</feature>
<evidence type="ECO:0000313" key="5">
    <source>
        <dbReference type="EMBL" id="KAL2810938.1"/>
    </source>
</evidence>
<feature type="region of interest" description="Disordered" evidence="4">
    <location>
        <begin position="358"/>
        <end position="389"/>
    </location>
</feature>
<evidence type="ECO:0000313" key="6">
    <source>
        <dbReference type="Proteomes" id="UP001610334"/>
    </source>
</evidence>
<dbReference type="Pfam" id="PF12796">
    <property type="entry name" value="Ank_2"/>
    <property type="match status" value="3"/>
</dbReference>
<sequence length="389" mass="42255">MLHCVLPPQYSLQTLPPELQLMVFDCLDSLGKAALIESEILSSELLLSGCRIDECEEHGLSMLHAAAHENYVNTARLLLSASAATSLPSQAMGDCNATPIVIASECGNLEIIHLLMDHGASVAEWSHSGITCLHHACRSGQTRAVEILLDYGADVNKSTANIGTPLHVAAAEGYADIVRILLTHGAKVNILGDLIWRMTPLQNAALKGDPGCVRLLLEAGAIATYEPTPEQPGHFIHPPNLHMVAAGPHYNDADTFVHLHHWRPQERPAFAWKPGEKESYAEILRLLIDAGADISQVRMSGSMTPLHLAVIVGSRPAVEILLAEGADVNARTDKGHSVIYFARLMGYGDIVEMLSEARERRPEKRRKPVLGPKPKVQFPLTQGRVHSSV</sequence>
<dbReference type="EMBL" id="JBFXLT010000064">
    <property type="protein sequence ID" value="KAL2810938.1"/>
    <property type="molecule type" value="Genomic_DNA"/>
</dbReference>
<keyword evidence="1" id="KW-0677">Repeat</keyword>
<keyword evidence="2 3" id="KW-0040">ANK repeat</keyword>
<feature type="repeat" description="ANK" evidence="3">
    <location>
        <begin position="95"/>
        <end position="127"/>
    </location>
</feature>
<dbReference type="Pfam" id="PF00023">
    <property type="entry name" value="Ank"/>
    <property type="match status" value="1"/>
</dbReference>
<feature type="repeat" description="ANK" evidence="3">
    <location>
        <begin position="128"/>
        <end position="160"/>
    </location>
</feature>
<dbReference type="SUPFAM" id="SSF48403">
    <property type="entry name" value="Ankyrin repeat"/>
    <property type="match status" value="1"/>
</dbReference>
<protein>
    <submittedName>
        <fullName evidence="5">Ankyrin repeat-containing domain protein</fullName>
    </submittedName>
</protein>
<dbReference type="InterPro" id="IPR036770">
    <property type="entry name" value="Ankyrin_rpt-contain_sf"/>
</dbReference>
<comment type="caution">
    <text evidence="5">The sequence shown here is derived from an EMBL/GenBank/DDBJ whole genome shotgun (WGS) entry which is preliminary data.</text>
</comment>
<reference evidence="5 6" key="1">
    <citation type="submission" date="2024-07" db="EMBL/GenBank/DDBJ databases">
        <title>Section-level genome sequencing and comparative genomics of Aspergillus sections Usti and Cavernicolus.</title>
        <authorList>
            <consortium name="Lawrence Berkeley National Laboratory"/>
            <person name="Nybo J.L."/>
            <person name="Vesth T.C."/>
            <person name="Theobald S."/>
            <person name="Frisvad J.C."/>
            <person name="Larsen T.O."/>
            <person name="Kjaerboelling I."/>
            <person name="Rothschild-Mancinelli K."/>
            <person name="Lyhne E.K."/>
            <person name="Kogle M.E."/>
            <person name="Barry K."/>
            <person name="Clum A."/>
            <person name="Na H."/>
            <person name="Ledsgaard L."/>
            <person name="Lin J."/>
            <person name="Lipzen A."/>
            <person name="Kuo A."/>
            <person name="Riley R."/>
            <person name="Mondo S."/>
            <person name="Labutti K."/>
            <person name="Haridas S."/>
            <person name="Pangalinan J."/>
            <person name="Salamov A.A."/>
            <person name="Simmons B.A."/>
            <person name="Magnuson J.K."/>
            <person name="Chen J."/>
            <person name="Drula E."/>
            <person name="Henrissat B."/>
            <person name="Wiebenga A."/>
            <person name="Lubbers R.J."/>
            <person name="Gomes A.C."/>
            <person name="Makela M.R."/>
            <person name="Stajich J."/>
            <person name="Grigoriev I.V."/>
            <person name="Mortensen U.H."/>
            <person name="De Vries R.P."/>
            <person name="Baker S.E."/>
            <person name="Andersen M.R."/>
        </authorList>
    </citation>
    <scope>NUCLEOTIDE SEQUENCE [LARGE SCALE GENOMIC DNA]</scope>
    <source>
        <strain evidence="5 6">CBS 588.65</strain>
    </source>
</reference>
<evidence type="ECO:0000256" key="2">
    <source>
        <dbReference type="ARBA" id="ARBA00023043"/>
    </source>
</evidence>
<dbReference type="PRINTS" id="PR01415">
    <property type="entry name" value="ANKYRIN"/>
</dbReference>
<dbReference type="InterPro" id="IPR002110">
    <property type="entry name" value="Ankyrin_rpt"/>
</dbReference>
<keyword evidence="6" id="KW-1185">Reference proteome</keyword>